<feature type="binding site" evidence="3">
    <location>
        <position position="286"/>
    </location>
    <ligand>
        <name>substrate</name>
    </ligand>
</feature>
<dbReference type="PATRIC" id="fig|189381.12.peg.3194"/>
<evidence type="ECO:0000313" key="8">
    <source>
        <dbReference type="Proteomes" id="UP000037405"/>
    </source>
</evidence>
<evidence type="ECO:0000259" key="6">
    <source>
        <dbReference type="Pfam" id="PF01979"/>
    </source>
</evidence>
<protein>
    <recommendedName>
        <fullName evidence="1">Isoaspartyl dipeptidase</fullName>
        <ecNumber evidence="1">3.4.19.-</ecNumber>
    </recommendedName>
</protein>
<keyword evidence="1 4" id="KW-0479">Metal-binding</keyword>
<feature type="binding site" evidence="3">
    <location>
        <position position="98"/>
    </location>
    <ligand>
        <name>substrate</name>
    </ligand>
</feature>
<keyword evidence="1" id="KW-0645">Protease</keyword>
<keyword evidence="1" id="KW-0482">Metalloprotease</keyword>
<dbReference type="InterPro" id="IPR010229">
    <property type="entry name" value="Pept_M38_dipep"/>
</dbReference>
<evidence type="ECO:0000256" key="3">
    <source>
        <dbReference type="PIRSR" id="PIRSR001238-2"/>
    </source>
</evidence>
<keyword evidence="8" id="KW-1185">Reference proteome</keyword>
<dbReference type="InterPro" id="IPR006680">
    <property type="entry name" value="Amidohydro-rel"/>
</dbReference>
<dbReference type="SUPFAM" id="SSF51556">
    <property type="entry name" value="Metallo-dependent hydrolases"/>
    <property type="match status" value="1"/>
</dbReference>
<comment type="PTM">
    <text evidence="1">Carboxylation allows a single lysine to coordinate two zinc ions.</text>
</comment>
<dbReference type="GO" id="GO:0008237">
    <property type="term" value="F:metallopeptidase activity"/>
    <property type="evidence" value="ECO:0007669"/>
    <property type="project" value="UniProtKB-KW"/>
</dbReference>
<dbReference type="Proteomes" id="UP000037405">
    <property type="component" value="Unassembled WGS sequence"/>
</dbReference>
<dbReference type="GO" id="GO:0005737">
    <property type="term" value="C:cytoplasm"/>
    <property type="evidence" value="ECO:0007669"/>
    <property type="project" value="UniProtKB-SubCell"/>
</dbReference>
<dbReference type="EC" id="3.4.19.-" evidence="1"/>
<dbReference type="OrthoDB" id="9775607at2"/>
<proteinExistence type="inferred from homology"/>
<feature type="modified residue" description="N6-carboxylysine" evidence="5">
    <location>
        <position position="154"/>
    </location>
</feature>
<dbReference type="GO" id="GO:0008798">
    <property type="term" value="F:beta-aspartyl-peptidase activity"/>
    <property type="evidence" value="ECO:0007669"/>
    <property type="project" value="InterPro"/>
</dbReference>
<feature type="binding site" description="via carbamate group" evidence="4">
    <location>
        <position position="154"/>
    </location>
    <ligand>
        <name>Zn(2+)</name>
        <dbReference type="ChEBI" id="CHEBI:29105"/>
        <label>2</label>
        <note>catalytic</note>
    </ligand>
</feature>
<feature type="binding site" evidence="4">
    <location>
        <position position="62"/>
    </location>
    <ligand>
        <name>Zn(2+)</name>
        <dbReference type="ChEBI" id="CHEBI:29105"/>
        <label>1</label>
        <note>catalytic</note>
    </ligand>
</feature>
<comment type="cofactor">
    <cofactor evidence="1 4">
        <name>Zn(2+)</name>
        <dbReference type="ChEBI" id="CHEBI:29105"/>
    </cofactor>
    <text evidence="1 4">Binds 2 Zn(2+) ions per subunit.</text>
</comment>
<feature type="binding site" evidence="3">
    <location>
        <begin position="67"/>
        <end position="69"/>
    </location>
    <ligand>
        <name>substrate</name>
    </ligand>
</feature>
<comment type="PTM">
    <text evidence="5">Carbamylation allows a single lysine to coordinate two zinc ions.</text>
</comment>
<feature type="binding site" evidence="4">
    <location>
        <position position="222"/>
    </location>
    <ligand>
        <name>Zn(2+)</name>
        <dbReference type="ChEBI" id="CHEBI:29105"/>
        <label>2</label>
        <note>catalytic</note>
    </ligand>
</feature>
<keyword evidence="1 4" id="KW-0862">Zinc</keyword>
<feature type="binding site" evidence="4">
    <location>
        <position position="60"/>
    </location>
    <ligand>
        <name>Zn(2+)</name>
        <dbReference type="ChEBI" id="CHEBI:29105"/>
        <label>1</label>
        <note>catalytic</note>
    </ligand>
</feature>
<comment type="caution">
    <text evidence="7">The sequence shown here is derived from an EMBL/GenBank/DDBJ whole genome shotgun (WGS) entry which is preliminary data.</text>
</comment>
<dbReference type="PANTHER" id="PTHR11647">
    <property type="entry name" value="HYDRANTOINASE/DIHYDROPYRIMIDINASE FAMILY MEMBER"/>
    <property type="match status" value="1"/>
</dbReference>
<accession>A0A0M0FZ92</accession>
<comment type="subcellular location">
    <subcellularLocation>
        <location evidence="1">Cytoplasm</location>
    </subcellularLocation>
</comment>
<dbReference type="InterPro" id="IPR011059">
    <property type="entry name" value="Metal-dep_hydrolase_composite"/>
</dbReference>
<dbReference type="GO" id="GO:0016810">
    <property type="term" value="F:hydrolase activity, acting on carbon-nitrogen (but not peptide) bonds"/>
    <property type="evidence" value="ECO:0007669"/>
    <property type="project" value="InterPro"/>
</dbReference>
<evidence type="ECO:0000313" key="7">
    <source>
        <dbReference type="EMBL" id="KON82838.1"/>
    </source>
</evidence>
<dbReference type="Pfam" id="PF01979">
    <property type="entry name" value="Amidohydro_1"/>
    <property type="match status" value="1"/>
</dbReference>
<evidence type="ECO:0000256" key="1">
    <source>
        <dbReference type="PIRNR" id="PIRNR001238"/>
    </source>
</evidence>
<comment type="function">
    <text evidence="1">Catalyzes the hydrolytic cleavage of a subset of L-isoaspartyl (L-beta-aspartyl) dipeptides. Used to degrade proteins damaged by L-isoaspartyl residues formation.</text>
</comment>
<feature type="binding site" evidence="3">
    <location>
        <position position="161"/>
    </location>
    <ligand>
        <name>substrate</name>
    </ligand>
</feature>
<reference evidence="8" key="1">
    <citation type="submission" date="2015-07" db="EMBL/GenBank/DDBJ databases">
        <title>Fjat-14235 jcm11544.</title>
        <authorList>
            <person name="Liu B."/>
            <person name="Wang J."/>
            <person name="Zhu Y."/>
            <person name="Liu G."/>
            <person name="Chen Q."/>
            <person name="Chen Z."/>
            <person name="Lan J."/>
            <person name="Che J."/>
            <person name="Ge C."/>
            <person name="Shi H."/>
            <person name="Pan Z."/>
            <person name="Liu X."/>
        </authorList>
    </citation>
    <scope>NUCLEOTIDE SEQUENCE [LARGE SCALE GENOMIC DNA]</scope>
    <source>
        <strain evidence="8">JCM 11544</strain>
    </source>
</reference>
<sequence>MLKLIKQANVYTPQFAGVRDVLVGGGKIIEIGTDLSLGSLDHTVIEANGMHMIPGMVDRHVHLTGGGGEGGFSSSTPEVRLSSLVKNGITSVVGLLGTNDVGRSTKSLLSKVKSLREEGMNAFMLTGGYGYPPNSITGDIREDIMFFSEVLGLKLAIEDHRASYVTTEELRRLASYVRVASMLSKKKGFIHLHMGSGKGRYQQIYDVLESTDLPISLFSPTHINRTSELLDASVEFANRGGLIDLTSNIQTKTAAGSLSPAQGVTYLLDKGVSIDAITISSDANGSLPTFDENGQLIGLKVAGVEPNLVALQQLVTEEGLSLEEAIKPFTANPAKGLGLEHGRGMLVEGGAADFILFDDALAVRDVFINGEVFVEGYDVVKRGVFE</sequence>
<feature type="domain" description="Amidohydrolase-related" evidence="6">
    <location>
        <begin position="52"/>
        <end position="372"/>
    </location>
</feature>
<dbReference type="AlphaFoldDB" id="A0A0M0FZ92"/>
<feature type="binding site" evidence="3">
    <location>
        <position position="129"/>
    </location>
    <ligand>
        <name>substrate</name>
    </ligand>
</feature>
<name>A0A0M0FZ92_9BACI</name>
<dbReference type="InterPro" id="IPR032466">
    <property type="entry name" value="Metal_Hydrolase"/>
</dbReference>
<feature type="binding site" evidence="3">
    <location>
        <position position="225"/>
    </location>
    <ligand>
        <name>substrate</name>
    </ligand>
</feature>
<feature type="binding site" evidence="4">
    <location>
        <position position="193"/>
    </location>
    <ligand>
        <name>Zn(2+)</name>
        <dbReference type="ChEBI" id="CHEBI:29105"/>
        <label>2</label>
        <note>catalytic</note>
    </ligand>
</feature>
<evidence type="ECO:0000256" key="5">
    <source>
        <dbReference type="PIRSR" id="PIRSR001238-50"/>
    </source>
</evidence>
<dbReference type="InterPro" id="IPR050378">
    <property type="entry name" value="Metallo-dep_Hydrolases_sf"/>
</dbReference>
<dbReference type="GO" id="GO:0046872">
    <property type="term" value="F:metal ion binding"/>
    <property type="evidence" value="ECO:0007669"/>
    <property type="project" value="UniProtKB-KW"/>
</dbReference>
<dbReference type="RefSeq" id="WP_053429494.1">
    <property type="nucleotide sequence ID" value="NZ_LGUE01000008.1"/>
</dbReference>
<dbReference type="GO" id="GO:0006508">
    <property type="term" value="P:proteolysis"/>
    <property type="evidence" value="ECO:0007669"/>
    <property type="project" value="UniProtKB-KW"/>
</dbReference>
<evidence type="ECO:0000256" key="4">
    <source>
        <dbReference type="PIRSR" id="PIRSR001238-3"/>
    </source>
</evidence>
<dbReference type="SUPFAM" id="SSF51338">
    <property type="entry name" value="Composite domain of metallo-dependent hydrolases"/>
    <property type="match status" value="1"/>
</dbReference>
<dbReference type="Gene3D" id="3.20.20.140">
    <property type="entry name" value="Metal-dependent hydrolases"/>
    <property type="match status" value="1"/>
</dbReference>
<organism evidence="7 8">
    <name type="scientific">Rossellomorea marisflavi</name>
    <dbReference type="NCBI Taxonomy" id="189381"/>
    <lineage>
        <taxon>Bacteria</taxon>
        <taxon>Bacillati</taxon>
        <taxon>Bacillota</taxon>
        <taxon>Bacilli</taxon>
        <taxon>Bacillales</taxon>
        <taxon>Bacillaceae</taxon>
        <taxon>Rossellomorea</taxon>
    </lineage>
</organism>
<keyword evidence="1" id="KW-0378">Hydrolase</keyword>
<gene>
    <name evidence="7" type="ORF">AF331_18465</name>
</gene>
<dbReference type="PIRSF" id="PIRSF001238">
    <property type="entry name" value="IadA"/>
    <property type="match status" value="1"/>
</dbReference>
<dbReference type="PANTHER" id="PTHR11647:SF1">
    <property type="entry name" value="COLLAPSIN RESPONSE MEDIATOR PROTEIN"/>
    <property type="match status" value="1"/>
</dbReference>
<dbReference type="STRING" id="189381.GCA_900166615_00527"/>
<comment type="similarity">
    <text evidence="1">Belongs to the peptidase M38 family.</text>
</comment>
<evidence type="ECO:0000256" key="2">
    <source>
        <dbReference type="PIRSR" id="PIRSR001238-1"/>
    </source>
</evidence>
<feature type="active site" description="Proton acceptor" evidence="2">
    <location>
        <position position="282"/>
    </location>
</feature>
<feature type="binding site" description="via carbamate group" evidence="4">
    <location>
        <position position="154"/>
    </location>
    <ligand>
        <name>Zn(2+)</name>
        <dbReference type="ChEBI" id="CHEBI:29105"/>
        <label>1</label>
        <note>catalytic</note>
    </ligand>
</feature>
<dbReference type="NCBIfam" id="TIGR01975">
    <property type="entry name" value="isoAsp_dipep"/>
    <property type="match status" value="1"/>
</dbReference>
<dbReference type="Gene3D" id="2.30.40.10">
    <property type="entry name" value="Urease, subunit C, domain 1"/>
    <property type="match status" value="1"/>
</dbReference>
<dbReference type="EMBL" id="LGUE01000008">
    <property type="protein sequence ID" value="KON82838.1"/>
    <property type="molecule type" value="Genomic_DNA"/>
</dbReference>
<feature type="binding site" evidence="4">
    <location>
        <position position="282"/>
    </location>
    <ligand>
        <name>Zn(2+)</name>
        <dbReference type="ChEBI" id="CHEBI:29105"/>
        <label>1</label>
        <note>catalytic</note>
    </ligand>
</feature>